<reference evidence="2 3" key="1">
    <citation type="journal article" date="2023" name="Hortic Res">
        <title>The complete reference genome for grapevine (Vitis vinifera L.) genetics and breeding.</title>
        <authorList>
            <person name="Shi X."/>
            <person name="Cao S."/>
            <person name="Wang X."/>
            <person name="Huang S."/>
            <person name="Wang Y."/>
            <person name="Liu Z."/>
            <person name="Liu W."/>
            <person name="Leng X."/>
            <person name="Peng Y."/>
            <person name="Wang N."/>
            <person name="Wang Y."/>
            <person name="Ma Z."/>
            <person name="Xu X."/>
            <person name="Zhang F."/>
            <person name="Xue H."/>
            <person name="Zhong H."/>
            <person name="Wang Y."/>
            <person name="Zhang K."/>
            <person name="Velt A."/>
            <person name="Avia K."/>
            <person name="Holtgrawe D."/>
            <person name="Grimplet J."/>
            <person name="Matus J.T."/>
            <person name="Ware D."/>
            <person name="Wu X."/>
            <person name="Wang H."/>
            <person name="Liu C."/>
            <person name="Fang Y."/>
            <person name="Rustenholz C."/>
            <person name="Cheng Z."/>
            <person name="Xiao H."/>
            <person name="Zhou Y."/>
        </authorList>
    </citation>
    <scope>NUCLEOTIDE SEQUENCE [LARGE SCALE GENOMIC DNA]</scope>
    <source>
        <strain evidence="3">cv. Pinot noir / PN40024</strain>
        <tissue evidence="2">Leaf</tissue>
    </source>
</reference>
<evidence type="ECO:0000313" key="3">
    <source>
        <dbReference type="Proteomes" id="UP001227230"/>
    </source>
</evidence>
<evidence type="ECO:0000256" key="1">
    <source>
        <dbReference type="SAM" id="MobiDB-lite"/>
    </source>
</evidence>
<accession>A0ABY9BDA1</accession>
<protein>
    <submittedName>
        <fullName evidence="2">Uncharacterized protein</fullName>
    </submittedName>
</protein>
<dbReference type="EMBL" id="CP126648">
    <property type="protein sequence ID" value="WJZ80572.1"/>
    <property type="molecule type" value="Genomic_DNA"/>
</dbReference>
<proteinExistence type="predicted"/>
<organism evidence="2 3">
    <name type="scientific">Vitis vinifera</name>
    <name type="common">Grape</name>
    <dbReference type="NCBI Taxonomy" id="29760"/>
    <lineage>
        <taxon>Eukaryota</taxon>
        <taxon>Viridiplantae</taxon>
        <taxon>Streptophyta</taxon>
        <taxon>Embryophyta</taxon>
        <taxon>Tracheophyta</taxon>
        <taxon>Spermatophyta</taxon>
        <taxon>Magnoliopsida</taxon>
        <taxon>eudicotyledons</taxon>
        <taxon>Gunneridae</taxon>
        <taxon>Pentapetalae</taxon>
        <taxon>rosids</taxon>
        <taxon>Vitales</taxon>
        <taxon>Vitaceae</taxon>
        <taxon>Viteae</taxon>
        <taxon>Vitis</taxon>
    </lineage>
</organism>
<dbReference type="Proteomes" id="UP001227230">
    <property type="component" value="Chromosome 1"/>
</dbReference>
<sequence length="80" mass="8579">MLQRLQNPSGSAGLGNGGRARSVSLSRARDLGATVKWQDAGRHELTAVINSFHICLVVEIVEIMSAGHCDLRPFGYSAID</sequence>
<feature type="compositionally biased region" description="Polar residues" evidence="1">
    <location>
        <begin position="1"/>
        <end position="10"/>
    </location>
</feature>
<feature type="region of interest" description="Disordered" evidence="1">
    <location>
        <begin position="1"/>
        <end position="21"/>
    </location>
</feature>
<gene>
    <name evidence="2" type="ORF">VitviT2T_000481</name>
</gene>
<keyword evidence="3" id="KW-1185">Reference proteome</keyword>
<name>A0ABY9BDA1_VITVI</name>
<evidence type="ECO:0000313" key="2">
    <source>
        <dbReference type="EMBL" id="WJZ80572.1"/>
    </source>
</evidence>